<evidence type="ECO:0000313" key="3">
    <source>
        <dbReference type="Proteomes" id="UP001054902"/>
    </source>
</evidence>
<dbReference type="AlphaFoldDB" id="A0AAD3CT52"/>
<reference evidence="2 3" key="1">
    <citation type="journal article" date="2021" name="Sci. Rep.">
        <title>The genome of the diatom Chaetoceros tenuissimus carries an ancient integrated fragment of an extant virus.</title>
        <authorList>
            <person name="Hongo Y."/>
            <person name="Kimura K."/>
            <person name="Takaki Y."/>
            <person name="Yoshida Y."/>
            <person name="Baba S."/>
            <person name="Kobayashi G."/>
            <person name="Nagasaki K."/>
            <person name="Hano T."/>
            <person name="Tomaru Y."/>
        </authorList>
    </citation>
    <scope>NUCLEOTIDE SEQUENCE [LARGE SCALE GENOMIC DNA]</scope>
    <source>
        <strain evidence="2 3">NIES-3715</strain>
    </source>
</reference>
<accession>A0AAD3CT52</accession>
<proteinExistence type="predicted"/>
<organism evidence="2 3">
    <name type="scientific">Chaetoceros tenuissimus</name>
    <dbReference type="NCBI Taxonomy" id="426638"/>
    <lineage>
        <taxon>Eukaryota</taxon>
        <taxon>Sar</taxon>
        <taxon>Stramenopiles</taxon>
        <taxon>Ochrophyta</taxon>
        <taxon>Bacillariophyta</taxon>
        <taxon>Coscinodiscophyceae</taxon>
        <taxon>Chaetocerotophycidae</taxon>
        <taxon>Chaetocerotales</taxon>
        <taxon>Chaetocerotaceae</taxon>
        <taxon>Chaetoceros</taxon>
    </lineage>
</organism>
<evidence type="ECO:0000313" key="2">
    <source>
        <dbReference type="EMBL" id="GFH51732.1"/>
    </source>
</evidence>
<feature type="region of interest" description="Disordered" evidence="1">
    <location>
        <begin position="1"/>
        <end position="20"/>
    </location>
</feature>
<gene>
    <name evidence="2" type="ORF">CTEN210_08208</name>
</gene>
<dbReference type="EMBL" id="BLLK01000045">
    <property type="protein sequence ID" value="GFH51732.1"/>
    <property type="molecule type" value="Genomic_DNA"/>
</dbReference>
<protein>
    <submittedName>
        <fullName evidence="2">Uncharacterized protein</fullName>
    </submittedName>
</protein>
<keyword evidence="3" id="KW-1185">Reference proteome</keyword>
<sequence>MEYTTDKTVSSSNETKDTQDKLLRLKNEKLLKLLLQRNELPKAFKESLEHRGTMMYEKVVQMSEIHFREKDGNDPSHHFGGASSMCEKISFLLTDYHSLPREIKEELDDMADFFYGDCAIKAGTFLHKLDDTKISECQVETLIECLPEALSCTKTLVDYEGDGDQIEHYPIQSTCFRDSRFGYTVDIMNSISFIPLLAREGMKSQDKILKDSRAGLLFGHDCFGNNCLQSIIRSSYARNPLNYRRSSFDQMEAFDKKCVQVLKRLKDLHLLNVDDVQEQKLLTFSESNELESSQGCMQYRSRLHYLFSLDQPSLKLTLHKFIPYGLDIVISAAFIHFPHEGALLFLQDEEGESTIDKACKIYGNDEAWDTILRSFNEVKVDSTLPQFSIDMDNFSIGIEDDTLASLNMSKIHDAFQNHGVTRVWRVLKDCLDRISAAALMRKHVNTNLFPFMSAAIGNHSDLNMTYYLLRKDAMVVISECGLCNKGLKRKRIDEE</sequence>
<feature type="compositionally biased region" description="Polar residues" evidence="1">
    <location>
        <begin position="1"/>
        <end position="13"/>
    </location>
</feature>
<name>A0AAD3CT52_9STRA</name>
<evidence type="ECO:0000256" key="1">
    <source>
        <dbReference type="SAM" id="MobiDB-lite"/>
    </source>
</evidence>
<comment type="caution">
    <text evidence="2">The sequence shown here is derived from an EMBL/GenBank/DDBJ whole genome shotgun (WGS) entry which is preliminary data.</text>
</comment>
<dbReference type="Proteomes" id="UP001054902">
    <property type="component" value="Unassembled WGS sequence"/>
</dbReference>